<evidence type="ECO:0000313" key="1">
    <source>
        <dbReference type="EMBL" id="CAH0493532.1"/>
    </source>
</evidence>
<organism evidence="2 4">
    <name type="scientific">Peronospora farinosa</name>
    <dbReference type="NCBI Taxonomy" id="134698"/>
    <lineage>
        <taxon>Eukaryota</taxon>
        <taxon>Sar</taxon>
        <taxon>Stramenopiles</taxon>
        <taxon>Oomycota</taxon>
        <taxon>Peronosporomycetes</taxon>
        <taxon>Peronosporales</taxon>
        <taxon>Peronosporaceae</taxon>
        <taxon>Peronospora</taxon>
    </lineage>
</organism>
<accession>A0AAV0ST67</accession>
<proteinExistence type="predicted"/>
<dbReference type="Proteomes" id="UP001159659">
    <property type="component" value="Unassembled WGS sequence"/>
</dbReference>
<keyword evidence="3" id="KW-1185">Reference proteome</keyword>
<comment type="caution">
    <text evidence="2">The sequence shown here is derived from an EMBL/GenBank/DDBJ whole genome shotgun (WGS) entry which is preliminary data.</text>
</comment>
<protein>
    <submittedName>
        <fullName evidence="2">Uncharacterized protein</fullName>
    </submittedName>
</protein>
<reference evidence="1 3" key="1">
    <citation type="submission" date="2021-11" db="EMBL/GenBank/DDBJ databases">
        <authorList>
            <person name="Islam A."/>
            <person name="Islam S."/>
            <person name="Flora M.S."/>
            <person name="Rahman M."/>
            <person name="Ziaur R.M."/>
            <person name="Epstein J.H."/>
            <person name="Hassan M."/>
            <person name="Klassen M."/>
            <person name="Woodard K."/>
            <person name="Webb A."/>
            <person name="Webby R.J."/>
            <person name="El Zowalaty M.E."/>
        </authorList>
    </citation>
    <scope>NUCLEOTIDE SEQUENCE [LARGE SCALE GENOMIC DNA]</scope>
    <source>
        <strain evidence="1">Pf1</strain>
    </source>
</reference>
<evidence type="ECO:0000313" key="2">
    <source>
        <dbReference type="EMBL" id="CAI5707255.1"/>
    </source>
</evidence>
<dbReference type="AlphaFoldDB" id="A0AAV0ST67"/>
<dbReference type="EMBL" id="CAKLBC010001751">
    <property type="protein sequence ID" value="CAH0493532.1"/>
    <property type="molecule type" value="Genomic_DNA"/>
</dbReference>
<sequence length="145" mass="16592">MARHPRKQPTKLDINDSLAQLSMKKPDAADKCREDLLESIHRTSRILCHFEKHLDTVQRADLRKPIKARLLGHASELLSFESTVSLRISCEITKHKSTVQFSLFWAAGIQNCNRPPTTDRQVSKVIEARTEGCQEKHQDPKTTHN</sequence>
<evidence type="ECO:0000313" key="3">
    <source>
        <dbReference type="Proteomes" id="UP001157938"/>
    </source>
</evidence>
<evidence type="ECO:0000313" key="4">
    <source>
        <dbReference type="Proteomes" id="UP001159659"/>
    </source>
</evidence>
<dbReference type="EMBL" id="CANTFK010000141">
    <property type="protein sequence ID" value="CAI5707255.1"/>
    <property type="molecule type" value="Genomic_DNA"/>
</dbReference>
<gene>
    <name evidence="1" type="ORF">PFR001_LOCUS8659</name>
    <name evidence="2" type="ORF">PFR002_LOCUS1393</name>
</gene>
<reference evidence="2" key="2">
    <citation type="submission" date="2022-12" db="EMBL/GenBank/DDBJ databases">
        <authorList>
            <person name="Webb A."/>
        </authorList>
    </citation>
    <scope>NUCLEOTIDE SEQUENCE</scope>
    <source>
        <strain evidence="2">Pf2</strain>
    </source>
</reference>
<name>A0AAV0ST67_9STRA</name>
<dbReference type="Proteomes" id="UP001157938">
    <property type="component" value="Unassembled WGS sequence"/>
</dbReference>